<sequence length="37" mass="3776">MTNAGGSIVTRGGLTLSADSWTNSNVIQAGRLTVNVN</sequence>
<dbReference type="HOGENOM" id="CLU_3352884_0_0_6"/>
<accession>F3G054</accession>
<gene>
    <name evidence="1" type="ORF">PSYJA_45116</name>
</gene>
<protein>
    <submittedName>
        <fullName evidence="1">Filamentous hemagglutinin, intein-containing</fullName>
    </submittedName>
</protein>
<comment type="caution">
    <text evidence="1">The sequence shown here is derived from an EMBL/GenBank/DDBJ whole genome shotgun (WGS) entry which is preliminary data.</text>
</comment>
<name>F3G054_PSESX</name>
<dbReference type="InterPro" id="IPR010069">
    <property type="entry name" value="CdiA_FHA1_rpt"/>
</dbReference>
<feature type="non-terminal residue" evidence="1">
    <location>
        <position position="37"/>
    </location>
</feature>
<dbReference type="Proteomes" id="UP000004471">
    <property type="component" value="Unassembled WGS sequence"/>
</dbReference>
<dbReference type="AlphaFoldDB" id="F3G054"/>
<dbReference type="NCBIfam" id="TIGR01731">
    <property type="entry name" value="fil_hemag_20aa"/>
    <property type="match status" value="1"/>
</dbReference>
<dbReference type="EMBL" id="AEAH01004122">
    <property type="protein sequence ID" value="EGH35846.1"/>
    <property type="molecule type" value="Genomic_DNA"/>
</dbReference>
<organism evidence="1 2">
    <name type="scientific">Pseudomonas syringae pv. japonica str. M301072</name>
    <dbReference type="NCBI Taxonomy" id="629262"/>
    <lineage>
        <taxon>Bacteria</taxon>
        <taxon>Pseudomonadati</taxon>
        <taxon>Pseudomonadota</taxon>
        <taxon>Gammaproteobacteria</taxon>
        <taxon>Pseudomonadales</taxon>
        <taxon>Pseudomonadaceae</taxon>
        <taxon>Pseudomonas</taxon>
        <taxon>Pseudomonas syringae</taxon>
    </lineage>
</organism>
<proteinExistence type="predicted"/>
<reference evidence="1 2" key="1">
    <citation type="journal article" date="2011" name="PLoS Pathog.">
        <title>Dynamic evolution of pathogenicity revealed by sequencing and comparative genomics of 19 Pseudomonas syringae isolates.</title>
        <authorList>
            <person name="Baltrus D.A."/>
            <person name="Nishimura M.T."/>
            <person name="Romanchuk A."/>
            <person name="Chang J.H."/>
            <person name="Mukhtar M.S."/>
            <person name="Cherkis K."/>
            <person name="Roach J."/>
            <person name="Grant S.R."/>
            <person name="Jones C.D."/>
            <person name="Dangl J.L."/>
        </authorList>
    </citation>
    <scope>NUCLEOTIDE SEQUENCE [LARGE SCALE GENOMIC DNA]</scope>
    <source>
        <strain evidence="2">M301072PT</strain>
    </source>
</reference>
<evidence type="ECO:0000313" key="1">
    <source>
        <dbReference type="EMBL" id="EGH35846.1"/>
    </source>
</evidence>
<evidence type="ECO:0000313" key="2">
    <source>
        <dbReference type="Proteomes" id="UP000004471"/>
    </source>
</evidence>